<reference evidence="15 16" key="1">
    <citation type="journal article" date="2011" name="Proc. Natl. Acad. Sci. U.S.A.">
        <title>Evolutionary erosion of yeast sex chromosomes by mating-type switching accidents.</title>
        <authorList>
            <person name="Gordon J.L."/>
            <person name="Armisen D."/>
            <person name="Proux-Wera E."/>
            <person name="Oheigeartaigh S.S."/>
            <person name="Byrne K.P."/>
            <person name="Wolfe K.H."/>
        </authorList>
    </citation>
    <scope>NUCLEOTIDE SEQUENCE [LARGE SCALE GENOMIC DNA]</scope>
    <source>
        <strain evidence="16">ATCC 10662 / CBS 1146 / NBRC 0425 / NCYC 2629 / NRRL Y-866</strain>
    </source>
</reference>
<comment type="subunit">
    <text evidence="4">Monomer.</text>
</comment>
<sequence>MRLFCRRLSTKLGPVFTHELTSSEAGVLTKGEKAEISKLLFFTESSYAKPPSMTKNAKKDYLDKKLPIVQKIFGEDPGNPGYLKYTLPKDLPNPYLDAHLRRVVDPETGKQEYRGVRRLSVTKLLTKRWCELREAYDIYAKIPIYAHEQVLEGTAEHQKLEDETHPIPEEWHEFVNEFELVIPQDHFHELVSSWFGSTVKLLNLFVNGRSREVLCHGFINMNSCEPIEGPVKAEDDVLVSGVIDHLFLRRKTSKSRVPFALGDSIIKGPTIDLSVMLEELSRSGESLKSNYEVVVSDVKTRSIRKLPAQNSVLRSTKLQVMYYRYFMEILGANPRLTYEKLLINAQRRGFDVDAPVDPAKVISIMAAETLVISDMRRLRDGEDLGFKPYDDFYSKEAAIEEYDLSNYLHLITDVRVIEQFEEFFTQWSRPVTLRYFAARLAQIYGQVAPLLSNSLLVEYYCRGDNFHNVEFEYNVDLLKAECSESAKFWFGHREIQPIKPSVKIILTHCKRCDYEDVCSWSRQASDNCRNLGKDLASLADQTKVNL</sequence>
<proteinExistence type="inferred from homology"/>
<evidence type="ECO:0000256" key="14">
    <source>
        <dbReference type="ARBA" id="ARBA00030412"/>
    </source>
</evidence>
<name>G8ZNQ4_TORDE</name>
<dbReference type="EMBL" id="HE616743">
    <property type="protein sequence ID" value="CCE90248.1"/>
    <property type="molecule type" value="Genomic_DNA"/>
</dbReference>
<dbReference type="AlphaFoldDB" id="G8ZNQ4"/>
<gene>
    <name evidence="15" type="primary">TDEL0B01190</name>
    <name evidence="15" type="ORF">TDEL_0B01190</name>
</gene>
<keyword evidence="8" id="KW-0378">Hydrolase</keyword>
<keyword evidence="9" id="KW-0269">Exonuclease</keyword>
<evidence type="ECO:0000256" key="11">
    <source>
        <dbReference type="ARBA" id="ARBA00023004"/>
    </source>
</evidence>
<evidence type="ECO:0000256" key="10">
    <source>
        <dbReference type="ARBA" id="ARBA00022842"/>
    </source>
</evidence>
<dbReference type="Pfam" id="PF09810">
    <property type="entry name" value="Exo5"/>
    <property type="match status" value="1"/>
</dbReference>
<evidence type="ECO:0000256" key="8">
    <source>
        <dbReference type="ARBA" id="ARBA00022801"/>
    </source>
</evidence>
<keyword evidence="6" id="KW-0004">4Fe-4S</keyword>
<evidence type="ECO:0000256" key="6">
    <source>
        <dbReference type="ARBA" id="ARBA00022485"/>
    </source>
</evidence>
<evidence type="ECO:0000256" key="7">
    <source>
        <dbReference type="ARBA" id="ARBA00022722"/>
    </source>
</evidence>
<evidence type="ECO:0000256" key="2">
    <source>
        <dbReference type="ARBA" id="ARBA00001966"/>
    </source>
</evidence>
<dbReference type="InterPro" id="IPR019190">
    <property type="entry name" value="EXOV"/>
</dbReference>
<comment type="cofactor">
    <cofactor evidence="2">
        <name>[4Fe-4S] cluster</name>
        <dbReference type="ChEBI" id="CHEBI:49883"/>
    </cofactor>
</comment>
<keyword evidence="13" id="KW-0238">DNA-binding</keyword>
<keyword evidence="10" id="KW-0460">Magnesium</keyword>
<dbReference type="eggNOG" id="ENOG502QR0P">
    <property type="taxonomic scope" value="Eukaryota"/>
</dbReference>
<evidence type="ECO:0000256" key="4">
    <source>
        <dbReference type="ARBA" id="ARBA00011245"/>
    </source>
</evidence>
<protein>
    <recommendedName>
        <fullName evidence="5">Exonuclease V, mitochondrial</fullName>
    </recommendedName>
    <alternativeName>
        <fullName evidence="14">Defects in morphology protein 1</fullName>
    </alternativeName>
</protein>
<evidence type="ECO:0000313" key="16">
    <source>
        <dbReference type="Proteomes" id="UP000005627"/>
    </source>
</evidence>
<dbReference type="PANTHER" id="PTHR14464:SF4">
    <property type="entry name" value="EXONUCLEASE V"/>
    <property type="match status" value="1"/>
</dbReference>
<dbReference type="GO" id="GO:0051539">
    <property type="term" value="F:4 iron, 4 sulfur cluster binding"/>
    <property type="evidence" value="ECO:0007669"/>
    <property type="project" value="UniProtKB-KW"/>
</dbReference>
<evidence type="ECO:0000313" key="15">
    <source>
        <dbReference type="EMBL" id="CCE90248.1"/>
    </source>
</evidence>
<keyword evidence="12" id="KW-0411">Iron-sulfur</keyword>
<dbReference type="Proteomes" id="UP000005627">
    <property type="component" value="Chromosome 2"/>
</dbReference>
<dbReference type="GO" id="GO:0045145">
    <property type="term" value="F:single-stranded DNA 5'-3' DNA exonuclease activity"/>
    <property type="evidence" value="ECO:0007669"/>
    <property type="project" value="EnsemblFungi"/>
</dbReference>
<evidence type="ECO:0000256" key="12">
    <source>
        <dbReference type="ARBA" id="ARBA00023014"/>
    </source>
</evidence>
<evidence type="ECO:0000256" key="13">
    <source>
        <dbReference type="ARBA" id="ARBA00023125"/>
    </source>
</evidence>
<dbReference type="FunCoup" id="G8ZNQ4">
    <property type="interactions" value="28"/>
</dbReference>
<evidence type="ECO:0000256" key="5">
    <source>
        <dbReference type="ARBA" id="ARBA00013561"/>
    </source>
</evidence>
<evidence type="ECO:0000256" key="9">
    <source>
        <dbReference type="ARBA" id="ARBA00022839"/>
    </source>
</evidence>
<keyword evidence="16" id="KW-1185">Reference proteome</keyword>
<comment type="similarity">
    <text evidence="3">Belongs to the EXO5 family.</text>
</comment>
<comment type="cofactor">
    <cofactor evidence="1">
        <name>Mg(2+)</name>
        <dbReference type="ChEBI" id="CHEBI:18420"/>
    </cofactor>
</comment>
<keyword evidence="7" id="KW-0540">Nuclease</keyword>
<accession>G8ZNQ4</accession>
<evidence type="ECO:0000256" key="1">
    <source>
        <dbReference type="ARBA" id="ARBA00001946"/>
    </source>
</evidence>
<dbReference type="GeneID" id="11503458"/>
<dbReference type="OrthoDB" id="354769at2759"/>
<keyword evidence="6" id="KW-0479">Metal-binding</keyword>
<dbReference type="InParanoid" id="G8ZNQ4"/>
<dbReference type="RefSeq" id="XP_003679459.1">
    <property type="nucleotide sequence ID" value="XM_003679411.1"/>
</dbReference>
<evidence type="ECO:0000256" key="3">
    <source>
        <dbReference type="ARBA" id="ARBA00009797"/>
    </source>
</evidence>
<dbReference type="HOGENOM" id="CLU_019985_0_0_1"/>
<dbReference type="GO" id="GO:0005739">
    <property type="term" value="C:mitochondrion"/>
    <property type="evidence" value="ECO:0007669"/>
    <property type="project" value="TreeGrafter"/>
</dbReference>
<dbReference type="KEGG" id="tdl:TDEL_0B01190"/>
<dbReference type="GO" id="GO:0005634">
    <property type="term" value="C:nucleus"/>
    <property type="evidence" value="ECO:0007669"/>
    <property type="project" value="TreeGrafter"/>
</dbReference>
<dbReference type="GO" id="GO:0036297">
    <property type="term" value="P:interstrand cross-link repair"/>
    <property type="evidence" value="ECO:0007669"/>
    <property type="project" value="TreeGrafter"/>
</dbReference>
<dbReference type="GO" id="GO:0003677">
    <property type="term" value="F:DNA binding"/>
    <property type="evidence" value="ECO:0007669"/>
    <property type="project" value="UniProtKB-KW"/>
</dbReference>
<keyword evidence="11" id="KW-0408">Iron</keyword>
<organism evidence="15 16">
    <name type="scientific">Torulaspora delbrueckii</name>
    <name type="common">Yeast</name>
    <name type="synonym">Candida colliculosa</name>
    <dbReference type="NCBI Taxonomy" id="4950"/>
    <lineage>
        <taxon>Eukaryota</taxon>
        <taxon>Fungi</taxon>
        <taxon>Dikarya</taxon>
        <taxon>Ascomycota</taxon>
        <taxon>Saccharomycotina</taxon>
        <taxon>Saccharomycetes</taxon>
        <taxon>Saccharomycetales</taxon>
        <taxon>Saccharomycetaceae</taxon>
        <taxon>Torulaspora</taxon>
    </lineage>
</organism>
<dbReference type="PANTHER" id="PTHR14464">
    <property type="entry name" value="EXONUCLEASE V"/>
    <property type="match status" value="1"/>
</dbReference>